<dbReference type="Proteomes" id="UP000724584">
    <property type="component" value="Unassembled WGS sequence"/>
</dbReference>
<protein>
    <submittedName>
        <fullName evidence="1">Uncharacterized protein</fullName>
    </submittedName>
</protein>
<evidence type="ECO:0000313" key="2">
    <source>
        <dbReference type="Proteomes" id="UP000724584"/>
    </source>
</evidence>
<comment type="caution">
    <text evidence="1">The sequence shown here is derived from an EMBL/GenBank/DDBJ whole genome shotgun (WGS) entry which is preliminary data.</text>
</comment>
<accession>A0ACB7PPH3</accession>
<dbReference type="EMBL" id="JAGIZQ010000001">
    <property type="protein sequence ID" value="KAH6650215.1"/>
    <property type="molecule type" value="Genomic_DNA"/>
</dbReference>
<sequence length="139" mass="15573">MFQFCPRCQRLVIRAGGCNHIACLCGYDFCVICGGHWPVGGVEPPCHPYFGAHDEHVLQVPAEIQARLDEEERQPPDAAACRHPPGLLYTLRFRRELSVEERSEAQCDDCGRVARAFLLQCIGCRALLCLSCRDAVWAE</sequence>
<reference evidence="1 2" key="1">
    <citation type="journal article" date="2021" name="Nat. Commun.">
        <title>Genetic determinants of endophytism in the Arabidopsis root mycobiome.</title>
        <authorList>
            <person name="Mesny F."/>
            <person name="Miyauchi S."/>
            <person name="Thiergart T."/>
            <person name="Pickel B."/>
            <person name="Atanasova L."/>
            <person name="Karlsson M."/>
            <person name="Huettel B."/>
            <person name="Barry K.W."/>
            <person name="Haridas S."/>
            <person name="Chen C."/>
            <person name="Bauer D."/>
            <person name="Andreopoulos W."/>
            <person name="Pangilinan J."/>
            <person name="LaButti K."/>
            <person name="Riley R."/>
            <person name="Lipzen A."/>
            <person name="Clum A."/>
            <person name="Drula E."/>
            <person name="Henrissat B."/>
            <person name="Kohler A."/>
            <person name="Grigoriev I.V."/>
            <person name="Martin F.M."/>
            <person name="Hacquard S."/>
        </authorList>
    </citation>
    <scope>NUCLEOTIDE SEQUENCE [LARGE SCALE GENOMIC DNA]</scope>
    <source>
        <strain evidence="1 2">MPI-SDFR-AT-0079</strain>
    </source>
</reference>
<evidence type="ECO:0000313" key="1">
    <source>
        <dbReference type="EMBL" id="KAH6650215.1"/>
    </source>
</evidence>
<proteinExistence type="predicted"/>
<name>A0ACB7PPH3_9PEZI</name>
<organism evidence="1 2">
    <name type="scientific">Chaetomium tenue</name>
    <dbReference type="NCBI Taxonomy" id="1854479"/>
    <lineage>
        <taxon>Eukaryota</taxon>
        <taxon>Fungi</taxon>
        <taxon>Dikarya</taxon>
        <taxon>Ascomycota</taxon>
        <taxon>Pezizomycotina</taxon>
        <taxon>Sordariomycetes</taxon>
        <taxon>Sordariomycetidae</taxon>
        <taxon>Sordariales</taxon>
        <taxon>Chaetomiaceae</taxon>
        <taxon>Chaetomium</taxon>
    </lineage>
</organism>
<keyword evidence="2" id="KW-1185">Reference proteome</keyword>
<gene>
    <name evidence="1" type="ORF">F5144DRAFT_37897</name>
</gene>